<dbReference type="KEGG" id="sbi:8081321"/>
<keyword evidence="3" id="KW-1185">Reference proteome</keyword>
<dbReference type="InParanoid" id="C5XHR4"/>
<dbReference type="Gramene" id="EES04192">
    <property type="protein sequence ID" value="EES04192"/>
    <property type="gene ID" value="SORBI_3003G421600"/>
</dbReference>
<evidence type="ECO:0000313" key="3">
    <source>
        <dbReference type="Proteomes" id="UP000000768"/>
    </source>
</evidence>
<reference evidence="3" key="2">
    <citation type="journal article" date="2018" name="Plant J.">
        <title>The Sorghum bicolor reference genome: improved assembly, gene annotations, a transcriptome atlas, and signatures of genome organization.</title>
        <authorList>
            <person name="McCormick R.F."/>
            <person name="Truong S.K."/>
            <person name="Sreedasyam A."/>
            <person name="Jenkins J."/>
            <person name="Shu S."/>
            <person name="Sims D."/>
            <person name="Kennedy M."/>
            <person name="Amirebrahimi M."/>
            <person name="Weers B.D."/>
            <person name="McKinley B."/>
            <person name="Mattison A."/>
            <person name="Morishige D.T."/>
            <person name="Grimwood J."/>
            <person name="Schmutz J."/>
            <person name="Mullet J.E."/>
        </authorList>
    </citation>
    <scope>NUCLEOTIDE SEQUENCE [LARGE SCALE GENOMIC DNA]</scope>
    <source>
        <strain evidence="3">cv. BTx623</strain>
    </source>
</reference>
<evidence type="ECO:0000313" key="2">
    <source>
        <dbReference type="EMBL" id="EES04192.2"/>
    </source>
</evidence>
<dbReference type="Proteomes" id="UP000000768">
    <property type="component" value="Chromosome 3"/>
</dbReference>
<organism evidence="2 3">
    <name type="scientific">Sorghum bicolor</name>
    <name type="common">Sorghum</name>
    <name type="synonym">Sorghum vulgare</name>
    <dbReference type="NCBI Taxonomy" id="4558"/>
    <lineage>
        <taxon>Eukaryota</taxon>
        <taxon>Viridiplantae</taxon>
        <taxon>Streptophyta</taxon>
        <taxon>Embryophyta</taxon>
        <taxon>Tracheophyta</taxon>
        <taxon>Spermatophyta</taxon>
        <taxon>Magnoliopsida</taxon>
        <taxon>Liliopsida</taxon>
        <taxon>Poales</taxon>
        <taxon>Poaceae</taxon>
        <taxon>PACMAD clade</taxon>
        <taxon>Panicoideae</taxon>
        <taxon>Andropogonodae</taxon>
        <taxon>Andropogoneae</taxon>
        <taxon>Sorghinae</taxon>
        <taxon>Sorghum</taxon>
    </lineage>
</organism>
<name>C5XHR4_SORBI</name>
<proteinExistence type="predicted"/>
<feature type="compositionally biased region" description="Gly residues" evidence="1">
    <location>
        <begin position="1"/>
        <end position="10"/>
    </location>
</feature>
<reference evidence="2 3" key="1">
    <citation type="journal article" date="2009" name="Nature">
        <title>The Sorghum bicolor genome and the diversification of grasses.</title>
        <authorList>
            <person name="Paterson A.H."/>
            <person name="Bowers J.E."/>
            <person name="Bruggmann R."/>
            <person name="Dubchak I."/>
            <person name="Grimwood J."/>
            <person name="Gundlach H."/>
            <person name="Haberer G."/>
            <person name="Hellsten U."/>
            <person name="Mitros T."/>
            <person name="Poliakov A."/>
            <person name="Schmutz J."/>
            <person name="Spannagl M."/>
            <person name="Tang H."/>
            <person name="Wang X."/>
            <person name="Wicker T."/>
            <person name="Bharti A.K."/>
            <person name="Chapman J."/>
            <person name="Feltus F.A."/>
            <person name="Gowik U."/>
            <person name="Grigoriev I.V."/>
            <person name="Lyons E."/>
            <person name="Maher C.A."/>
            <person name="Martis M."/>
            <person name="Narechania A."/>
            <person name="Otillar R.P."/>
            <person name="Penning B.W."/>
            <person name="Salamov A.A."/>
            <person name="Wang Y."/>
            <person name="Zhang L."/>
            <person name="Carpita N.C."/>
            <person name="Freeling M."/>
            <person name="Gingle A.R."/>
            <person name="Hash C.T."/>
            <person name="Keller B."/>
            <person name="Klein P."/>
            <person name="Kresovich S."/>
            <person name="McCann M.C."/>
            <person name="Ming R."/>
            <person name="Peterson D.G."/>
            <person name="Mehboob-ur-Rahman"/>
            <person name="Ware D."/>
            <person name="Westhoff P."/>
            <person name="Mayer K.F."/>
            <person name="Messing J."/>
            <person name="Rokhsar D.S."/>
        </authorList>
    </citation>
    <scope>NUCLEOTIDE SEQUENCE [LARGE SCALE GENOMIC DNA]</scope>
    <source>
        <strain evidence="3">cv. BTx623</strain>
    </source>
</reference>
<protein>
    <submittedName>
        <fullName evidence="2">Uncharacterized protein</fullName>
    </submittedName>
</protein>
<feature type="region of interest" description="Disordered" evidence="1">
    <location>
        <begin position="1"/>
        <end position="41"/>
    </location>
</feature>
<evidence type="ECO:0000256" key="1">
    <source>
        <dbReference type="SAM" id="MobiDB-lite"/>
    </source>
</evidence>
<dbReference type="AlphaFoldDB" id="C5XHR4"/>
<accession>C5XHR4</accession>
<gene>
    <name evidence="2" type="ORF">SORBI_3003G421600</name>
</gene>
<dbReference type="OrthoDB" id="419537at2759"/>
<dbReference type="EMBL" id="CM000762">
    <property type="protein sequence ID" value="EES04192.2"/>
    <property type="molecule type" value="Genomic_DNA"/>
</dbReference>
<dbReference type="HOGENOM" id="CLU_014393_5_1_1"/>
<sequence>MMQTGPGGGKFTRASSALGGPVSWQRHPRSRRTARAAGRPRDMEPLELCHVVETVLWRLLVSTSQLMLA</sequence>